<proteinExistence type="predicted"/>
<dbReference type="EMBL" id="CP004144">
    <property type="protein sequence ID" value="AGF98397.1"/>
    <property type="molecule type" value="Genomic_DNA"/>
</dbReference>
<gene>
    <name evidence="1" type="ORF">MmTuc01_3140</name>
</gene>
<reference evidence="1 2" key="1">
    <citation type="journal article" date="2013" name="Genome Announc.">
        <title>Complete Genome of a Methanosarcina mazei Strain Isolated from Sediment Samples from an Amazonian Flooded Area.</title>
        <authorList>
            <person name="Assis das Gracas D."/>
            <person name="Thiago Juca Ramos R."/>
            <person name="Vieira Araujo A.C."/>
            <person name="Zahlouth R."/>
            <person name="Ribeiro Carneiro A."/>
            <person name="Souza Lopes T."/>
            <person name="Azevedo Barauna R."/>
            <person name="Azevedo V."/>
            <person name="Cruz Schneider M.P."/>
            <person name="Pellizari V.H."/>
            <person name="Silva A."/>
        </authorList>
    </citation>
    <scope>NUCLEOTIDE SEQUENCE [LARGE SCALE GENOMIC DNA]</scope>
    <source>
        <strain evidence="1 2">Tuc01</strain>
    </source>
</reference>
<dbReference type="BioCyc" id="MMAZ1236903:G139K-2986-MONOMER"/>
<protein>
    <submittedName>
        <fullName evidence="1">Uncharacterized protein</fullName>
    </submittedName>
</protein>
<name>M1PCY8_METMZ</name>
<evidence type="ECO:0000313" key="1">
    <source>
        <dbReference type="EMBL" id="AGF98397.1"/>
    </source>
</evidence>
<accession>M1PCY8</accession>
<organism evidence="1 2">
    <name type="scientific">Methanosarcina mazei Tuc01</name>
    <dbReference type="NCBI Taxonomy" id="1236903"/>
    <lineage>
        <taxon>Archaea</taxon>
        <taxon>Methanobacteriati</taxon>
        <taxon>Methanobacteriota</taxon>
        <taxon>Stenosarchaea group</taxon>
        <taxon>Methanomicrobia</taxon>
        <taxon>Methanosarcinales</taxon>
        <taxon>Methanosarcinaceae</taxon>
        <taxon>Methanosarcina</taxon>
    </lineage>
</organism>
<sequence>MRARSRQSVKKVVSLLEPIPYICWKVVGRHVFQTCSPRS</sequence>
<dbReference type="Proteomes" id="UP000011718">
    <property type="component" value="Chromosome"/>
</dbReference>
<evidence type="ECO:0000313" key="2">
    <source>
        <dbReference type="Proteomes" id="UP000011718"/>
    </source>
</evidence>
<dbReference type="HOGENOM" id="CLU_3302757_0_0_2"/>
<dbReference type="AlphaFoldDB" id="M1PCY8"/>
<dbReference type="KEGG" id="mmaz:MmTuc01_3140"/>